<dbReference type="Gene3D" id="2.60.40.10">
    <property type="entry name" value="Immunoglobulins"/>
    <property type="match status" value="2"/>
</dbReference>
<dbReference type="Proteomes" id="UP000694393">
    <property type="component" value="Unplaced"/>
</dbReference>
<dbReference type="Pfam" id="PF09240">
    <property type="entry name" value="IL6Ra-bind"/>
    <property type="match status" value="1"/>
</dbReference>
<dbReference type="InterPro" id="IPR003961">
    <property type="entry name" value="FN3_dom"/>
</dbReference>
<feature type="domain" description="Fibronectin type-III" evidence="9">
    <location>
        <begin position="190"/>
        <end position="297"/>
    </location>
</feature>
<sequence>MSPFLFDSGIYPHIEVSGALARASDPHRSLGIHQREDVPKLKVSSKSCFGIRQTQPIHKGALYSVQTTYNGTEYSEEGRFIPQGMNGTSVENFSCVIYNISFMNCTWNVGRNAPEDTQYFLYLLYSKEEDELQCSRYINDALGRHIACSFQDVKIVKELVYFRVNGSSNKSEIQFHDEYIRLYKIEKLTPPLNITVNCSEDPSECTATWESPKISHLEGNTDRCLKYQINIQNKETNASPKESSDGLHEVKERYFKIQNVNVKKTHTLQIRASGDHCLVSYNWGEWSAPIEFGTPSNAVLIIGIVLLLIALGTLLVALVIFFLCKRYCLKALFSPVPQPKNKFNEFLQQSDKYTQVHLSYVNLLIVRLYHRQDSLTEQVQVCISVHNH</sequence>
<dbReference type="PANTHER" id="PTHR23037:SF46">
    <property type="entry name" value="INTERLEUKIN 5 RECEPTOR SUBUNIT ALPHA"/>
    <property type="match status" value="1"/>
</dbReference>
<proteinExistence type="predicted"/>
<evidence type="ECO:0000256" key="8">
    <source>
        <dbReference type="SAM" id="Phobius"/>
    </source>
</evidence>
<accession>A0A8C8SFN9</accession>
<keyword evidence="11" id="KW-1185">Reference proteome</keyword>
<evidence type="ECO:0000259" key="9">
    <source>
        <dbReference type="PROSITE" id="PS50853"/>
    </source>
</evidence>
<dbReference type="GO" id="GO:0004896">
    <property type="term" value="F:cytokine receptor activity"/>
    <property type="evidence" value="ECO:0007669"/>
    <property type="project" value="InterPro"/>
</dbReference>
<dbReference type="SUPFAM" id="SSF49265">
    <property type="entry name" value="Fibronectin type III"/>
    <property type="match status" value="2"/>
</dbReference>
<evidence type="ECO:0000256" key="6">
    <source>
        <dbReference type="ARBA" id="ARBA00023170"/>
    </source>
</evidence>
<evidence type="ECO:0000256" key="4">
    <source>
        <dbReference type="ARBA" id="ARBA00022989"/>
    </source>
</evidence>
<reference evidence="10" key="2">
    <citation type="submission" date="2025-09" db="UniProtKB">
        <authorList>
            <consortium name="Ensembl"/>
        </authorList>
    </citation>
    <scope>IDENTIFICATION</scope>
</reference>
<dbReference type="InterPro" id="IPR003532">
    <property type="entry name" value="Short_hematopoietin_rcpt_2_CS"/>
</dbReference>
<dbReference type="GO" id="GO:0009897">
    <property type="term" value="C:external side of plasma membrane"/>
    <property type="evidence" value="ECO:0007669"/>
    <property type="project" value="TreeGrafter"/>
</dbReference>
<keyword evidence="6" id="KW-0675">Receptor</keyword>
<evidence type="ECO:0000313" key="10">
    <source>
        <dbReference type="Ensembl" id="ENSPCEP00000019588.1"/>
    </source>
</evidence>
<dbReference type="Ensembl" id="ENSPCET00000020250.1">
    <property type="protein sequence ID" value="ENSPCEP00000019588.1"/>
    <property type="gene ID" value="ENSPCEG00000015202.1"/>
</dbReference>
<evidence type="ECO:0000256" key="3">
    <source>
        <dbReference type="ARBA" id="ARBA00022729"/>
    </source>
</evidence>
<dbReference type="PANTHER" id="PTHR23037">
    <property type="entry name" value="CYTOKINE RECEPTOR"/>
    <property type="match status" value="1"/>
</dbReference>
<name>A0A8C8SFN9_9SAUR</name>
<dbReference type="InterPro" id="IPR013783">
    <property type="entry name" value="Ig-like_fold"/>
</dbReference>
<evidence type="ECO:0000256" key="5">
    <source>
        <dbReference type="ARBA" id="ARBA00023136"/>
    </source>
</evidence>
<protein>
    <recommendedName>
        <fullName evidence="9">Fibronectin type-III domain-containing protein</fullName>
    </recommendedName>
</protein>
<keyword evidence="7" id="KW-0325">Glycoprotein</keyword>
<dbReference type="InterPro" id="IPR036116">
    <property type="entry name" value="FN3_sf"/>
</dbReference>
<comment type="subcellular location">
    <subcellularLocation>
        <location evidence="1">Membrane</location>
        <topology evidence="1">Single-pass type I membrane protein</topology>
    </subcellularLocation>
</comment>
<evidence type="ECO:0000256" key="2">
    <source>
        <dbReference type="ARBA" id="ARBA00022692"/>
    </source>
</evidence>
<keyword evidence="3" id="KW-0732">Signal</keyword>
<keyword evidence="2 8" id="KW-0812">Transmembrane</keyword>
<evidence type="ECO:0000313" key="11">
    <source>
        <dbReference type="Proteomes" id="UP000694393"/>
    </source>
</evidence>
<dbReference type="AlphaFoldDB" id="A0A8C8SFN9"/>
<organism evidence="10 11">
    <name type="scientific">Pelusios castaneus</name>
    <name type="common">West African mud turtle</name>
    <dbReference type="NCBI Taxonomy" id="367368"/>
    <lineage>
        <taxon>Eukaryota</taxon>
        <taxon>Metazoa</taxon>
        <taxon>Chordata</taxon>
        <taxon>Craniata</taxon>
        <taxon>Vertebrata</taxon>
        <taxon>Euteleostomi</taxon>
        <taxon>Archelosauria</taxon>
        <taxon>Testudinata</taxon>
        <taxon>Testudines</taxon>
        <taxon>Pleurodira</taxon>
        <taxon>Pelomedusidae</taxon>
        <taxon>Pelusios</taxon>
    </lineage>
</organism>
<keyword evidence="4 8" id="KW-1133">Transmembrane helix</keyword>
<reference evidence="10" key="1">
    <citation type="submission" date="2025-08" db="UniProtKB">
        <authorList>
            <consortium name="Ensembl"/>
        </authorList>
    </citation>
    <scope>IDENTIFICATION</scope>
</reference>
<keyword evidence="5 8" id="KW-0472">Membrane</keyword>
<evidence type="ECO:0000256" key="7">
    <source>
        <dbReference type="ARBA" id="ARBA00023180"/>
    </source>
</evidence>
<dbReference type="PROSITE" id="PS01356">
    <property type="entry name" value="HEMATOPO_REC_S_F2"/>
    <property type="match status" value="1"/>
</dbReference>
<evidence type="ECO:0000256" key="1">
    <source>
        <dbReference type="ARBA" id="ARBA00004479"/>
    </source>
</evidence>
<dbReference type="FunFam" id="2.60.40.10:FF:001087">
    <property type="entry name" value="Colony stimulating factor 2 receptor alpha subunit"/>
    <property type="match status" value="1"/>
</dbReference>
<dbReference type="InterPro" id="IPR015321">
    <property type="entry name" value="TypeI_recpt_CBD"/>
</dbReference>
<dbReference type="PROSITE" id="PS50853">
    <property type="entry name" value="FN3"/>
    <property type="match status" value="1"/>
</dbReference>
<feature type="transmembrane region" description="Helical" evidence="8">
    <location>
        <begin position="298"/>
        <end position="324"/>
    </location>
</feature>